<dbReference type="HAMAP" id="MF_00109">
    <property type="entry name" value="Shikimate_kinase"/>
    <property type="match status" value="1"/>
</dbReference>
<comment type="pathway">
    <text evidence="1 11">Metabolic intermediate biosynthesis; chorismate biosynthesis; chorismate from D-erythrose 4-phosphate and phosphoenolpyruvate: step 5/7.</text>
</comment>
<comment type="function">
    <text evidence="11">Catalyzes the specific phosphorylation of the 3-hydroxyl group of shikimic acid using ATP as a cosubstrate.</text>
</comment>
<dbReference type="SUPFAM" id="SSF52540">
    <property type="entry name" value="P-loop containing nucleoside triphosphate hydrolases"/>
    <property type="match status" value="1"/>
</dbReference>
<evidence type="ECO:0000256" key="9">
    <source>
        <dbReference type="ARBA" id="ARBA00023141"/>
    </source>
</evidence>
<keyword evidence="11" id="KW-0479">Metal-binding</keyword>
<feature type="binding site" evidence="11">
    <location>
        <position position="118"/>
    </location>
    <ligand>
        <name>ATP</name>
        <dbReference type="ChEBI" id="CHEBI:30616"/>
    </ligand>
</feature>
<evidence type="ECO:0000256" key="1">
    <source>
        <dbReference type="ARBA" id="ARBA00004842"/>
    </source>
</evidence>
<comment type="cofactor">
    <cofactor evidence="11">
        <name>Mg(2+)</name>
        <dbReference type="ChEBI" id="CHEBI:18420"/>
    </cofactor>
    <text evidence="11">Binds 1 Mg(2+) ion per subunit.</text>
</comment>
<comment type="caution">
    <text evidence="12">The sequence shown here is derived from an EMBL/GenBank/DDBJ whole genome shotgun (WGS) entry which is preliminary data.</text>
</comment>
<dbReference type="InterPro" id="IPR031322">
    <property type="entry name" value="Shikimate/glucono_kinase"/>
</dbReference>
<organism evidence="12 13">
    <name type="scientific">Microbacterium murale</name>
    <dbReference type="NCBI Taxonomy" id="1081040"/>
    <lineage>
        <taxon>Bacteria</taxon>
        <taxon>Bacillati</taxon>
        <taxon>Actinomycetota</taxon>
        <taxon>Actinomycetes</taxon>
        <taxon>Micrococcales</taxon>
        <taxon>Microbacteriaceae</taxon>
        <taxon>Microbacterium</taxon>
    </lineage>
</organism>
<dbReference type="CDD" id="cd00464">
    <property type="entry name" value="SK"/>
    <property type="match status" value="1"/>
</dbReference>
<evidence type="ECO:0000256" key="6">
    <source>
        <dbReference type="ARBA" id="ARBA00022741"/>
    </source>
</evidence>
<feature type="binding site" evidence="11">
    <location>
        <position position="38"/>
    </location>
    <ligand>
        <name>substrate</name>
    </ligand>
</feature>
<reference evidence="12 13" key="1">
    <citation type="submission" date="2023-07" db="EMBL/GenBank/DDBJ databases">
        <title>Comparative genomics of wheat-associated soil bacteria to identify genetic determinants of phenazine resistance.</title>
        <authorList>
            <person name="Mouncey N."/>
        </authorList>
    </citation>
    <scope>NUCLEOTIDE SEQUENCE [LARGE SCALE GENOMIC DNA]</scope>
    <source>
        <strain evidence="12 13">W2I7</strain>
    </source>
</reference>
<dbReference type="EC" id="2.7.1.71" evidence="3 11"/>
<evidence type="ECO:0000313" key="12">
    <source>
        <dbReference type="EMBL" id="MDQ0645497.1"/>
    </source>
</evidence>
<comment type="catalytic activity">
    <reaction evidence="10 11">
        <text>shikimate + ATP = 3-phosphoshikimate + ADP + H(+)</text>
        <dbReference type="Rhea" id="RHEA:13121"/>
        <dbReference type="ChEBI" id="CHEBI:15378"/>
        <dbReference type="ChEBI" id="CHEBI:30616"/>
        <dbReference type="ChEBI" id="CHEBI:36208"/>
        <dbReference type="ChEBI" id="CHEBI:145989"/>
        <dbReference type="ChEBI" id="CHEBI:456216"/>
        <dbReference type="EC" id="2.7.1.71"/>
    </reaction>
</comment>
<sequence length="172" mass="18923">MSTPEQLTVVLVGPMGAGKTSVGRQVAKRLGVGFIDTDKRIAAEHGPIPDLFEKYGESHFRALEQSAVEAALRQGGVISLGGGAVSSSATRELLRQHPVVFLAVTQDAVADRIRTGGRPLLAGDDDPLERWNQIYEQRRAWYEEVADAIFDTSRRPMQRIADEIAAWRREQA</sequence>
<protein>
    <recommendedName>
        <fullName evidence="3 11">Shikimate kinase</fullName>
        <shortName evidence="11">SK</shortName>
        <ecNumber evidence="3 11">2.7.1.71</ecNumber>
    </recommendedName>
</protein>
<comment type="subunit">
    <text evidence="11">Monomer.</text>
</comment>
<gene>
    <name evidence="11" type="primary">aroK</name>
    <name evidence="12" type="ORF">QFZ46_003657</name>
</gene>
<feature type="binding site" evidence="11">
    <location>
        <position position="61"/>
    </location>
    <ligand>
        <name>substrate</name>
    </ligand>
</feature>
<dbReference type="InterPro" id="IPR000623">
    <property type="entry name" value="Shikimate_kinase/TSH1"/>
</dbReference>
<evidence type="ECO:0000256" key="4">
    <source>
        <dbReference type="ARBA" id="ARBA00022605"/>
    </source>
</evidence>
<dbReference type="InterPro" id="IPR023000">
    <property type="entry name" value="Shikimate_kinase_CS"/>
</dbReference>
<dbReference type="PROSITE" id="PS01128">
    <property type="entry name" value="SHIKIMATE_KINASE"/>
    <property type="match status" value="1"/>
</dbReference>
<feature type="binding site" evidence="11">
    <location>
        <position position="138"/>
    </location>
    <ligand>
        <name>substrate</name>
    </ligand>
</feature>
<dbReference type="GO" id="GO:0004765">
    <property type="term" value="F:shikimate kinase activity"/>
    <property type="evidence" value="ECO:0007669"/>
    <property type="project" value="UniProtKB-EC"/>
</dbReference>
<feature type="binding site" evidence="11">
    <location>
        <position position="82"/>
    </location>
    <ligand>
        <name>substrate</name>
    </ligand>
</feature>
<dbReference type="EMBL" id="JAUSXK010000001">
    <property type="protein sequence ID" value="MDQ0645497.1"/>
    <property type="molecule type" value="Genomic_DNA"/>
</dbReference>
<evidence type="ECO:0000256" key="3">
    <source>
        <dbReference type="ARBA" id="ARBA00012154"/>
    </source>
</evidence>
<comment type="subcellular location">
    <subcellularLocation>
        <location evidence="11">Cytoplasm</location>
    </subcellularLocation>
</comment>
<feature type="binding site" evidence="11">
    <location>
        <begin position="16"/>
        <end position="21"/>
    </location>
    <ligand>
        <name>ATP</name>
        <dbReference type="ChEBI" id="CHEBI:30616"/>
    </ligand>
</feature>
<keyword evidence="11" id="KW-0963">Cytoplasm</keyword>
<evidence type="ECO:0000256" key="10">
    <source>
        <dbReference type="ARBA" id="ARBA00048567"/>
    </source>
</evidence>
<proteinExistence type="inferred from homology"/>
<dbReference type="RefSeq" id="WP_307363828.1">
    <property type="nucleotide sequence ID" value="NZ_JAUSXK010000001.1"/>
</dbReference>
<dbReference type="Pfam" id="PF01202">
    <property type="entry name" value="SKI"/>
    <property type="match status" value="1"/>
</dbReference>
<evidence type="ECO:0000256" key="8">
    <source>
        <dbReference type="ARBA" id="ARBA00022840"/>
    </source>
</evidence>
<keyword evidence="9 11" id="KW-0057">Aromatic amino acid biosynthesis</keyword>
<dbReference type="Gene3D" id="3.40.50.300">
    <property type="entry name" value="P-loop containing nucleotide triphosphate hydrolases"/>
    <property type="match status" value="1"/>
</dbReference>
<dbReference type="PANTHER" id="PTHR21087:SF16">
    <property type="entry name" value="SHIKIMATE KINASE 1, CHLOROPLASTIC"/>
    <property type="match status" value="1"/>
</dbReference>
<evidence type="ECO:0000256" key="7">
    <source>
        <dbReference type="ARBA" id="ARBA00022777"/>
    </source>
</evidence>
<dbReference type="InterPro" id="IPR027417">
    <property type="entry name" value="P-loop_NTPase"/>
</dbReference>
<keyword evidence="8 11" id="KW-0067">ATP-binding</keyword>
<evidence type="ECO:0000313" key="13">
    <source>
        <dbReference type="Proteomes" id="UP001239085"/>
    </source>
</evidence>
<comment type="similarity">
    <text evidence="2 11">Belongs to the shikimate kinase family.</text>
</comment>
<accession>A0ABU0PDV6</accession>
<keyword evidence="5 11" id="KW-0808">Transferase</keyword>
<keyword evidence="13" id="KW-1185">Reference proteome</keyword>
<keyword evidence="7 11" id="KW-0418">Kinase</keyword>
<evidence type="ECO:0000256" key="11">
    <source>
        <dbReference type="HAMAP-Rule" id="MF_00109"/>
    </source>
</evidence>
<evidence type="ECO:0000256" key="2">
    <source>
        <dbReference type="ARBA" id="ARBA00006997"/>
    </source>
</evidence>
<keyword evidence="4 11" id="KW-0028">Amino-acid biosynthesis</keyword>
<dbReference type="Proteomes" id="UP001239085">
    <property type="component" value="Unassembled WGS sequence"/>
</dbReference>
<feature type="binding site" evidence="11">
    <location>
        <position position="20"/>
    </location>
    <ligand>
        <name>Mg(2+)</name>
        <dbReference type="ChEBI" id="CHEBI:18420"/>
    </ligand>
</feature>
<name>A0ABU0PDV6_9MICO</name>
<dbReference type="PRINTS" id="PR01100">
    <property type="entry name" value="SHIKIMTKNASE"/>
</dbReference>
<keyword evidence="11" id="KW-0460">Magnesium</keyword>
<feature type="binding site" evidence="11">
    <location>
        <position position="155"/>
    </location>
    <ligand>
        <name>ATP</name>
        <dbReference type="ChEBI" id="CHEBI:30616"/>
    </ligand>
</feature>
<keyword evidence="6 11" id="KW-0547">Nucleotide-binding</keyword>
<evidence type="ECO:0000256" key="5">
    <source>
        <dbReference type="ARBA" id="ARBA00022679"/>
    </source>
</evidence>
<dbReference type="PANTHER" id="PTHR21087">
    <property type="entry name" value="SHIKIMATE KINASE"/>
    <property type="match status" value="1"/>
</dbReference>